<dbReference type="AlphaFoldDB" id="A0A699YZE1"/>
<reference evidence="2 3" key="1">
    <citation type="submission" date="2020-02" db="EMBL/GenBank/DDBJ databases">
        <title>Draft genome sequence of Haematococcus lacustris strain NIES-144.</title>
        <authorList>
            <person name="Morimoto D."/>
            <person name="Nakagawa S."/>
            <person name="Yoshida T."/>
            <person name="Sawayama S."/>
        </authorList>
    </citation>
    <scope>NUCLEOTIDE SEQUENCE [LARGE SCALE GENOMIC DNA]</scope>
    <source>
        <strain evidence="2 3">NIES-144</strain>
    </source>
</reference>
<accession>A0A699YZE1</accession>
<organism evidence="2 3">
    <name type="scientific">Haematococcus lacustris</name>
    <name type="common">Green alga</name>
    <name type="synonym">Haematococcus pluvialis</name>
    <dbReference type="NCBI Taxonomy" id="44745"/>
    <lineage>
        <taxon>Eukaryota</taxon>
        <taxon>Viridiplantae</taxon>
        <taxon>Chlorophyta</taxon>
        <taxon>core chlorophytes</taxon>
        <taxon>Chlorophyceae</taxon>
        <taxon>CS clade</taxon>
        <taxon>Chlamydomonadales</taxon>
        <taxon>Haematococcaceae</taxon>
        <taxon>Haematococcus</taxon>
    </lineage>
</organism>
<evidence type="ECO:0000313" key="2">
    <source>
        <dbReference type="EMBL" id="GFH14595.1"/>
    </source>
</evidence>
<name>A0A699YZE1_HAELA</name>
<gene>
    <name evidence="2" type="ORF">HaLaN_10684</name>
</gene>
<protein>
    <submittedName>
        <fullName evidence="2">Uncharacterized protein</fullName>
    </submittedName>
</protein>
<feature type="region of interest" description="Disordered" evidence="1">
    <location>
        <begin position="1"/>
        <end position="21"/>
    </location>
</feature>
<evidence type="ECO:0000313" key="3">
    <source>
        <dbReference type="Proteomes" id="UP000485058"/>
    </source>
</evidence>
<sequence>MLTTLVDALPSQPAPSVPASHVEATPVLAPTAGTGQGTGGSIRTPALCAAALACELSPGGVQCKAAGAGKALQGLALCSTPESPTVHTGTAVKQRPRHWARRQSALWGRAAGAAVTPTGPEVTPPGSSAQAVATAMMLPQRRMAGS</sequence>
<keyword evidence="3" id="KW-1185">Reference proteome</keyword>
<proteinExistence type="predicted"/>
<comment type="caution">
    <text evidence="2">The sequence shown here is derived from an EMBL/GenBank/DDBJ whole genome shotgun (WGS) entry which is preliminary data.</text>
</comment>
<feature type="non-terminal residue" evidence="2">
    <location>
        <position position="1"/>
    </location>
</feature>
<dbReference type="EMBL" id="BLLF01000746">
    <property type="protein sequence ID" value="GFH14595.1"/>
    <property type="molecule type" value="Genomic_DNA"/>
</dbReference>
<dbReference type="Proteomes" id="UP000485058">
    <property type="component" value="Unassembled WGS sequence"/>
</dbReference>
<evidence type="ECO:0000256" key="1">
    <source>
        <dbReference type="SAM" id="MobiDB-lite"/>
    </source>
</evidence>